<gene>
    <name evidence="2" type="ORF">N7U68_05980</name>
</gene>
<evidence type="ECO:0000256" key="1">
    <source>
        <dbReference type="SAM" id="Phobius"/>
    </source>
</evidence>
<feature type="transmembrane region" description="Helical" evidence="1">
    <location>
        <begin position="80"/>
        <end position="107"/>
    </location>
</feature>
<keyword evidence="1" id="KW-0472">Membrane</keyword>
<evidence type="ECO:0000313" key="3">
    <source>
        <dbReference type="Proteomes" id="UP001064087"/>
    </source>
</evidence>
<dbReference type="EMBL" id="CP106738">
    <property type="protein sequence ID" value="UXX85102.1"/>
    <property type="molecule type" value="Genomic_DNA"/>
</dbReference>
<dbReference type="Proteomes" id="UP001064087">
    <property type="component" value="Chromosome"/>
</dbReference>
<feature type="transmembrane region" description="Helical" evidence="1">
    <location>
        <begin position="220"/>
        <end position="238"/>
    </location>
</feature>
<reference evidence="2" key="1">
    <citation type="submission" date="2022-10" db="EMBL/GenBank/DDBJ databases">
        <title>Roseovarius pelagicus sp. nov., isolated from Arctic seawater.</title>
        <authorList>
            <person name="Hong Y.W."/>
            <person name="Hwang C.Y."/>
        </authorList>
    </citation>
    <scope>NUCLEOTIDE SEQUENCE</scope>
    <source>
        <strain evidence="2">HL-MP18</strain>
    </source>
</reference>
<dbReference type="RefSeq" id="WP_263049115.1">
    <property type="nucleotide sequence ID" value="NZ_CP106738.1"/>
</dbReference>
<keyword evidence="1" id="KW-1133">Transmembrane helix</keyword>
<protein>
    <submittedName>
        <fullName evidence="2">DUF2182 domain-containing protein</fullName>
    </submittedName>
</protein>
<proteinExistence type="predicted"/>
<feature type="transmembrane region" description="Helical" evidence="1">
    <location>
        <begin position="40"/>
        <end position="60"/>
    </location>
</feature>
<organism evidence="2 3">
    <name type="scientific">Roseovarius pelagicus</name>
    <dbReference type="NCBI Taxonomy" id="2980108"/>
    <lineage>
        <taxon>Bacteria</taxon>
        <taxon>Pseudomonadati</taxon>
        <taxon>Pseudomonadota</taxon>
        <taxon>Alphaproteobacteria</taxon>
        <taxon>Rhodobacterales</taxon>
        <taxon>Roseobacteraceae</taxon>
        <taxon>Roseovarius</taxon>
    </lineage>
</organism>
<feature type="transmembrane region" description="Helical" evidence="1">
    <location>
        <begin position="119"/>
        <end position="135"/>
    </location>
</feature>
<keyword evidence="1" id="KW-0812">Transmembrane</keyword>
<feature type="transmembrane region" description="Helical" evidence="1">
    <location>
        <begin position="171"/>
        <end position="199"/>
    </location>
</feature>
<dbReference type="InterPro" id="IPR018688">
    <property type="entry name" value="PpoB2-like"/>
</dbReference>
<dbReference type="Pfam" id="PF09948">
    <property type="entry name" value="PpoB2"/>
    <property type="match status" value="1"/>
</dbReference>
<name>A0ABY6DG04_9RHOB</name>
<sequence length="240" mass="25339">MMYVMAMQMDLDLLGRPGTQGAMMAAMDPRMPMDMPMARFGPLFAMWAIMMAAMMLPTLVPTLRSYEDLMVSANGSRAGWLGVVAGYGIVWVGFAAVITGVQLALLYGGVVDMLGIAKSPLFAGGLLIAVGAFQFTRAKEVCHGVCHSPMTYFLGHWRSGAAGGLRMGLGLGAFCVGCCWGFMALGFAGGVMNLAWMGLATLFMVIEKLPQIGHRVTRPMGLILIVGGLAVVATPLFTGG</sequence>
<evidence type="ECO:0000313" key="2">
    <source>
        <dbReference type="EMBL" id="UXX85102.1"/>
    </source>
</evidence>
<accession>A0ABY6DG04</accession>
<keyword evidence="3" id="KW-1185">Reference proteome</keyword>